<evidence type="ECO:0000313" key="11">
    <source>
        <dbReference type="Proteomes" id="UP000594260"/>
    </source>
</evidence>
<evidence type="ECO:0000256" key="3">
    <source>
        <dbReference type="ARBA" id="ARBA00022617"/>
    </source>
</evidence>
<keyword evidence="6 8" id="KW-0408">Iron</keyword>
<evidence type="ECO:0000313" key="10">
    <source>
        <dbReference type="EnsemblMetazoa" id="XP_022652030"/>
    </source>
</evidence>
<dbReference type="OrthoDB" id="3945418at2759"/>
<dbReference type="InterPro" id="IPR017972">
    <property type="entry name" value="Cyt_P450_CS"/>
</dbReference>
<dbReference type="GO" id="GO:0004497">
    <property type="term" value="F:monooxygenase activity"/>
    <property type="evidence" value="ECO:0007669"/>
    <property type="project" value="UniProtKB-KW"/>
</dbReference>
<dbReference type="SUPFAM" id="SSF48264">
    <property type="entry name" value="Cytochrome P450"/>
    <property type="match status" value="1"/>
</dbReference>
<keyword evidence="5 9" id="KW-0560">Oxidoreductase</keyword>
<dbReference type="Gene3D" id="1.10.630.10">
    <property type="entry name" value="Cytochrome P450"/>
    <property type="match status" value="1"/>
</dbReference>
<keyword evidence="3 8" id="KW-0349">Heme</keyword>
<dbReference type="InterPro" id="IPR002401">
    <property type="entry name" value="Cyt_P450_E_grp-I"/>
</dbReference>
<dbReference type="FunFam" id="1.10.630.10:FF:000006">
    <property type="entry name" value="Cytochrome P450 302a1, mitochondrial"/>
    <property type="match status" value="1"/>
</dbReference>
<dbReference type="InterPro" id="IPR050479">
    <property type="entry name" value="CYP11_CYP27_families"/>
</dbReference>
<evidence type="ECO:0000256" key="1">
    <source>
        <dbReference type="ARBA" id="ARBA00001971"/>
    </source>
</evidence>
<dbReference type="KEGG" id="vde:111246534"/>
<dbReference type="OMA" id="PAEGREM"/>
<dbReference type="GO" id="GO:0016705">
    <property type="term" value="F:oxidoreductase activity, acting on paired donors, with incorporation or reduction of molecular oxygen"/>
    <property type="evidence" value="ECO:0007669"/>
    <property type="project" value="InterPro"/>
</dbReference>
<dbReference type="PANTHER" id="PTHR24279:SF120">
    <property type="entry name" value="CYTOCHROME P450"/>
    <property type="match status" value="1"/>
</dbReference>
<evidence type="ECO:0000256" key="4">
    <source>
        <dbReference type="ARBA" id="ARBA00022723"/>
    </source>
</evidence>
<evidence type="ECO:0000256" key="9">
    <source>
        <dbReference type="RuleBase" id="RU000461"/>
    </source>
</evidence>
<dbReference type="GeneID" id="111246534"/>
<dbReference type="GO" id="GO:0020037">
    <property type="term" value="F:heme binding"/>
    <property type="evidence" value="ECO:0007669"/>
    <property type="project" value="InterPro"/>
</dbReference>
<dbReference type="RefSeq" id="XP_022652030.1">
    <property type="nucleotide sequence ID" value="XM_022796295.1"/>
</dbReference>
<dbReference type="AlphaFoldDB" id="A0A7M7JW66"/>
<dbReference type="PRINTS" id="PR00385">
    <property type="entry name" value="P450"/>
</dbReference>
<evidence type="ECO:0000256" key="6">
    <source>
        <dbReference type="ARBA" id="ARBA00023004"/>
    </source>
</evidence>
<sequence>MHLLNRGKVLQMANNHLKRISSHRLSTSTTISNEPSKPFTEIPRMLRLPYFGSSWIYWPLIGGYDPDKPHHVARDIYKKHGRIVVEYLGGRYPLVHLFDADDIETLYQSEGRTPFRVGSAAFKKYRSSRPQWYHNIGYLTMQGEEWYNYRSKTQPYTLKPRTIMSYVPSMNDVAEEALELIRDYQSRFGPGQWNCLRLLYKWSLESVLYVALDKRLQCMNTELTEGCDADRVLKSMDVIFECLQIFGYRLPFWRYFRTPSWKRFEAAMDDFTEVIFRNIKDARKTPAEGREMTILQHMLSRDDLLYEDIVALMSDFLLGGADTTSNTASFLLYNMAINPEAQERAYKEASCLMEGRPSKDVIADDLNRIPYIKACLKESLRLFPSITGVYRKFDKDVTMSGYCIPKGTVVFANFYITGRNSSHFVDPEHFRPERWMNKTDSHAYASLPFSFGPRMCLGRRVAELELWTLMIKLMLNFRLEYKGPPLDFRGKLVNTPDRDLNIIFNPRN</sequence>
<dbReference type="PROSITE" id="PS00086">
    <property type="entry name" value="CYTOCHROME_P450"/>
    <property type="match status" value="1"/>
</dbReference>
<dbReference type="InParanoid" id="A0A7M7JW66"/>
<comment type="similarity">
    <text evidence="2 9">Belongs to the cytochrome P450 family.</text>
</comment>
<dbReference type="PANTHER" id="PTHR24279">
    <property type="entry name" value="CYTOCHROME P450"/>
    <property type="match status" value="1"/>
</dbReference>
<proteinExistence type="inferred from homology"/>
<evidence type="ECO:0008006" key="12">
    <source>
        <dbReference type="Google" id="ProtNLM"/>
    </source>
</evidence>
<dbReference type="CDD" id="cd11054">
    <property type="entry name" value="CYP24A1-like"/>
    <property type="match status" value="1"/>
</dbReference>
<evidence type="ECO:0000256" key="5">
    <source>
        <dbReference type="ARBA" id="ARBA00023002"/>
    </source>
</evidence>
<evidence type="ECO:0000256" key="2">
    <source>
        <dbReference type="ARBA" id="ARBA00010617"/>
    </source>
</evidence>
<organism evidence="10 11">
    <name type="scientific">Varroa destructor</name>
    <name type="common">Honeybee mite</name>
    <dbReference type="NCBI Taxonomy" id="109461"/>
    <lineage>
        <taxon>Eukaryota</taxon>
        <taxon>Metazoa</taxon>
        <taxon>Ecdysozoa</taxon>
        <taxon>Arthropoda</taxon>
        <taxon>Chelicerata</taxon>
        <taxon>Arachnida</taxon>
        <taxon>Acari</taxon>
        <taxon>Parasitiformes</taxon>
        <taxon>Mesostigmata</taxon>
        <taxon>Gamasina</taxon>
        <taxon>Dermanyssoidea</taxon>
        <taxon>Varroidae</taxon>
        <taxon>Varroa</taxon>
    </lineage>
</organism>
<dbReference type="Pfam" id="PF00067">
    <property type="entry name" value="p450"/>
    <property type="match status" value="1"/>
</dbReference>
<feature type="binding site" description="axial binding residue" evidence="8">
    <location>
        <position position="456"/>
    </location>
    <ligand>
        <name>heme</name>
        <dbReference type="ChEBI" id="CHEBI:30413"/>
    </ligand>
    <ligandPart>
        <name>Fe</name>
        <dbReference type="ChEBI" id="CHEBI:18248"/>
    </ligandPart>
</feature>
<keyword evidence="11" id="KW-1185">Reference proteome</keyword>
<reference evidence="10" key="1">
    <citation type="submission" date="2021-01" db="UniProtKB">
        <authorList>
            <consortium name="EnsemblMetazoa"/>
        </authorList>
    </citation>
    <scope>IDENTIFICATION</scope>
</reference>
<dbReference type="InterPro" id="IPR001128">
    <property type="entry name" value="Cyt_P450"/>
</dbReference>
<accession>A0A7M7JW66</accession>
<comment type="cofactor">
    <cofactor evidence="1 8">
        <name>heme</name>
        <dbReference type="ChEBI" id="CHEBI:30413"/>
    </cofactor>
</comment>
<dbReference type="InterPro" id="IPR036396">
    <property type="entry name" value="Cyt_P450_sf"/>
</dbReference>
<dbReference type="EnsemblMetazoa" id="XM_022796295">
    <property type="protein sequence ID" value="XP_022652030"/>
    <property type="gene ID" value="LOC111246534"/>
</dbReference>
<evidence type="ECO:0000256" key="8">
    <source>
        <dbReference type="PIRSR" id="PIRSR602401-1"/>
    </source>
</evidence>
<evidence type="ECO:0000256" key="7">
    <source>
        <dbReference type="ARBA" id="ARBA00023033"/>
    </source>
</evidence>
<name>A0A7M7JW66_VARDE</name>
<dbReference type="GO" id="GO:0005506">
    <property type="term" value="F:iron ion binding"/>
    <property type="evidence" value="ECO:0007669"/>
    <property type="project" value="InterPro"/>
</dbReference>
<keyword evidence="7 9" id="KW-0503">Monooxygenase</keyword>
<dbReference type="PRINTS" id="PR00463">
    <property type="entry name" value="EP450I"/>
</dbReference>
<dbReference type="Proteomes" id="UP000594260">
    <property type="component" value="Unplaced"/>
</dbReference>
<protein>
    <recommendedName>
        <fullName evidence="12">Cytochrome P450</fullName>
    </recommendedName>
</protein>
<dbReference type="FunCoup" id="A0A7M7JW66">
    <property type="interactions" value="10"/>
</dbReference>
<keyword evidence="4 8" id="KW-0479">Metal-binding</keyword>